<keyword evidence="2" id="KW-1185">Reference proteome</keyword>
<sequence>MVETRITSWVDRDQELLYFRSKLIDLEDRSHTDNVHFLGFLENIEGADIHSYLRATLPKLTDITFDPPLEFQRVHRLGPKRQDDANHPRPIIACLLRHVQTRQLLQAARAHSSFQLYDLEVRLTDDFSKETSKHRRAFLALRPRLCQLNVKYGLFEPARMWITKNEVARDFYDPDDLQVFLEGFQNQTQSMYTAPSI</sequence>
<dbReference type="InterPro" id="IPR004244">
    <property type="entry name" value="Transposase_22"/>
</dbReference>
<accession>A0AAV7UKT7</accession>
<dbReference type="Gene3D" id="3.30.70.1820">
    <property type="entry name" value="L1 transposable element, RRM domain"/>
    <property type="match status" value="1"/>
</dbReference>
<organism evidence="1 2">
    <name type="scientific">Pleurodeles waltl</name>
    <name type="common">Iberian ribbed newt</name>
    <dbReference type="NCBI Taxonomy" id="8319"/>
    <lineage>
        <taxon>Eukaryota</taxon>
        <taxon>Metazoa</taxon>
        <taxon>Chordata</taxon>
        <taxon>Craniata</taxon>
        <taxon>Vertebrata</taxon>
        <taxon>Euteleostomi</taxon>
        <taxon>Amphibia</taxon>
        <taxon>Batrachia</taxon>
        <taxon>Caudata</taxon>
        <taxon>Salamandroidea</taxon>
        <taxon>Salamandridae</taxon>
        <taxon>Pleurodelinae</taxon>
        <taxon>Pleurodeles</taxon>
    </lineage>
</organism>
<dbReference type="EMBL" id="JANPWB010000005">
    <property type="protein sequence ID" value="KAJ1188925.1"/>
    <property type="molecule type" value="Genomic_DNA"/>
</dbReference>
<dbReference type="AlphaFoldDB" id="A0AAV7UKT7"/>
<gene>
    <name evidence="1" type="ORF">NDU88_005681</name>
</gene>
<dbReference type="PANTHER" id="PTHR11505">
    <property type="entry name" value="L1 TRANSPOSABLE ELEMENT-RELATED"/>
    <property type="match status" value="1"/>
</dbReference>
<evidence type="ECO:0000313" key="2">
    <source>
        <dbReference type="Proteomes" id="UP001066276"/>
    </source>
</evidence>
<protein>
    <submittedName>
        <fullName evidence="1">Uncharacterized protein</fullName>
    </submittedName>
</protein>
<evidence type="ECO:0000313" key="1">
    <source>
        <dbReference type="EMBL" id="KAJ1188925.1"/>
    </source>
</evidence>
<dbReference type="Proteomes" id="UP001066276">
    <property type="component" value="Chromosome 3_1"/>
</dbReference>
<comment type="caution">
    <text evidence="1">The sequence shown here is derived from an EMBL/GenBank/DDBJ whole genome shotgun (WGS) entry which is preliminary data.</text>
</comment>
<name>A0AAV7UKT7_PLEWA</name>
<reference evidence="1" key="1">
    <citation type="journal article" date="2022" name="bioRxiv">
        <title>Sequencing and chromosome-scale assembly of the giantPleurodeles waltlgenome.</title>
        <authorList>
            <person name="Brown T."/>
            <person name="Elewa A."/>
            <person name="Iarovenko S."/>
            <person name="Subramanian E."/>
            <person name="Araus A.J."/>
            <person name="Petzold A."/>
            <person name="Susuki M."/>
            <person name="Suzuki K.-i.T."/>
            <person name="Hayashi T."/>
            <person name="Toyoda A."/>
            <person name="Oliveira C."/>
            <person name="Osipova E."/>
            <person name="Leigh N.D."/>
            <person name="Simon A."/>
            <person name="Yun M.H."/>
        </authorList>
    </citation>
    <scope>NUCLEOTIDE SEQUENCE</scope>
    <source>
        <strain evidence="1">20211129_DDA</strain>
        <tissue evidence="1">Liver</tissue>
    </source>
</reference>
<proteinExistence type="predicted"/>